<protein>
    <submittedName>
        <fullName evidence="2">Uncharacterized protein</fullName>
    </submittedName>
</protein>
<name>A0A364P2G9_9PROT</name>
<dbReference type="RefSeq" id="WP_112142641.1">
    <property type="nucleotide sequence ID" value="NZ_PGTO01000002.1"/>
</dbReference>
<dbReference type="SUPFAM" id="SSF53850">
    <property type="entry name" value="Periplasmic binding protein-like II"/>
    <property type="match status" value="1"/>
</dbReference>
<accession>A0A364P2G9</accession>
<dbReference type="AlphaFoldDB" id="A0A364P2G9"/>
<keyword evidence="3" id="KW-1185">Reference proteome</keyword>
<gene>
    <name evidence="2" type="ORF">CU669_04785</name>
</gene>
<evidence type="ECO:0000256" key="1">
    <source>
        <dbReference type="SAM" id="SignalP"/>
    </source>
</evidence>
<evidence type="ECO:0000313" key="3">
    <source>
        <dbReference type="Proteomes" id="UP000251075"/>
    </source>
</evidence>
<dbReference type="OrthoDB" id="8481290at2"/>
<organism evidence="2 3">
    <name type="scientific">Paramagnetospirillum kuznetsovii</name>
    <dbReference type="NCBI Taxonomy" id="2053833"/>
    <lineage>
        <taxon>Bacteria</taxon>
        <taxon>Pseudomonadati</taxon>
        <taxon>Pseudomonadota</taxon>
        <taxon>Alphaproteobacteria</taxon>
        <taxon>Rhodospirillales</taxon>
        <taxon>Magnetospirillaceae</taxon>
        <taxon>Paramagnetospirillum</taxon>
    </lineage>
</organism>
<dbReference type="EMBL" id="PGTO01000002">
    <property type="protein sequence ID" value="RAU23523.1"/>
    <property type="molecule type" value="Genomic_DNA"/>
</dbReference>
<dbReference type="Proteomes" id="UP000251075">
    <property type="component" value="Unassembled WGS sequence"/>
</dbReference>
<feature type="chain" id="PRO_5016859095" evidence="1">
    <location>
        <begin position="29"/>
        <end position="255"/>
    </location>
</feature>
<comment type="caution">
    <text evidence="2">The sequence shown here is derived from an EMBL/GenBank/DDBJ whole genome shotgun (WGS) entry which is preliminary data.</text>
</comment>
<proteinExistence type="predicted"/>
<dbReference type="Gene3D" id="3.40.190.10">
    <property type="entry name" value="Periplasmic binding protein-like II"/>
    <property type="match status" value="2"/>
</dbReference>
<evidence type="ECO:0000313" key="2">
    <source>
        <dbReference type="EMBL" id="RAU23523.1"/>
    </source>
</evidence>
<sequence>MVSSPSRWSKAAVFAAILIGAVAGSGAAAENATLVLSTGMIAPWSNSDGTGFHQILVRDVFARTGVQAKVDVNLAAARAFHLADDGVTDGLAGRVAGMEKEFPNLVRVPEPMFFNDFVACTAGPPPPQRWDELTSHGVAYIIGWQIFERNLPTVRDLAVAKDAAQLVGLLRIGRTEVILHERWQALWQAKAMNQAIKCGETPLARVPMYLYLNRRHEGLVDKVAVELRRMKDDGSYQALAERVFGGLGASVTGVK</sequence>
<keyword evidence="1" id="KW-0732">Signal</keyword>
<feature type="signal peptide" evidence="1">
    <location>
        <begin position="1"/>
        <end position="28"/>
    </location>
</feature>
<reference evidence="2 3" key="1">
    <citation type="submission" date="2017-11" db="EMBL/GenBank/DDBJ databases">
        <title>Draft genome sequence of magnetotactic bacterium Magnetospirillum kuznetsovii LBB-42.</title>
        <authorList>
            <person name="Grouzdev D.S."/>
            <person name="Rysina M.S."/>
            <person name="Baslerov R.V."/>
            <person name="Koziaeva V."/>
        </authorList>
    </citation>
    <scope>NUCLEOTIDE SEQUENCE [LARGE SCALE GENOMIC DNA]</scope>
    <source>
        <strain evidence="2 3">LBB-42</strain>
    </source>
</reference>